<dbReference type="PANTHER" id="PTHR30404">
    <property type="entry name" value="N-ACETYLMURAMOYL-L-ALANINE AMIDASE"/>
    <property type="match status" value="1"/>
</dbReference>
<keyword evidence="1" id="KW-0378">Hydrolase</keyword>
<dbReference type="PANTHER" id="PTHR30404:SF0">
    <property type="entry name" value="N-ACETYLMURAMOYL-L-ALANINE AMIDASE AMIC"/>
    <property type="match status" value="1"/>
</dbReference>
<dbReference type="InterPro" id="IPR050695">
    <property type="entry name" value="N-acetylmuramoyl_amidase_3"/>
</dbReference>
<dbReference type="SUPFAM" id="SSF54106">
    <property type="entry name" value="LysM domain"/>
    <property type="match status" value="2"/>
</dbReference>
<evidence type="ECO:0000259" key="2">
    <source>
        <dbReference type="PROSITE" id="PS51782"/>
    </source>
</evidence>
<dbReference type="Gene3D" id="3.40.630.40">
    <property type="entry name" value="Zn-dependent exopeptidases"/>
    <property type="match status" value="1"/>
</dbReference>
<protein>
    <submittedName>
        <fullName evidence="3">LysM peptidoglycan-binding domain-containing protein</fullName>
    </submittedName>
</protein>
<dbReference type="Pfam" id="PF01476">
    <property type="entry name" value="LysM"/>
    <property type="match status" value="2"/>
</dbReference>
<comment type="caution">
    <text evidence="3">The sequence shown here is derived from an EMBL/GenBank/DDBJ whole genome shotgun (WGS) entry which is preliminary data.</text>
</comment>
<dbReference type="SMART" id="SM00257">
    <property type="entry name" value="LysM"/>
    <property type="match status" value="2"/>
</dbReference>
<keyword evidence="4" id="KW-1185">Reference proteome</keyword>
<accession>A0ABU9XC52</accession>
<dbReference type="InterPro" id="IPR036779">
    <property type="entry name" value="LysM_dom_sf"/>
</dbReference>
<reference evidence="3 4" key="1">
    <citation type="submission" date="2024-05" db="EMBL/GenBank/DDBJ databases">
        <authorList>
            <person name="Haq I."/>
            <person name="Ullah Z."/>
            <person name="Ahmad R."/>
            <person name="Li M."/>
            <person name="Tong Y."/>
        </authorList>
    </citation>
    <scope>NUCLEOTIDE SEQUENCE [LARGE SCALE GENOMIC DNA]</scope>
    <source>
        <strain evidence="3 4">16A2E</strain>
    </source>
</reference>
<dbReference type="EMBL" id="JBDIML010000001">
    <property type="protein sequence ID" value="MEN2765846.1"/>
    <property type="molecule type" value="Genomic_DNA"/>
</dbReference>
<feature type="domain" description="LysM" evidence="2">
    <location>
        <begin position="193"/>
        <end position="236"/>
    </location>
</feature>
<dbReference type="Gene3D" id="3.10.350.10">
    <property type="entry name" value="LysM domain"/>
    <property type="match status" value="2"/>
</dbReference>
<dbReference type="CDD" id="cd00118">
    <property type="entry name" value="LysM"/>
    <property type="match status" value="2"/>
</dbReference>
<dbReference type="InterPro" id="IPR018392">
    <property type="entry name" value="LysM"/>
</dbReference>
<dbReference type="InterPro" id="IPR002508">
    <property type="entry name" value="MurNAc-LAA_cat"/>
</dbReference>
<evidence type="ECO:0000256" key="1">
    <source>
        <dbReference type="ARBA" id="ARBA00022801"/>
    </source>
</evidence>
<proteinExistence type="predicted"/>
<gene>
    <name evidence="3" type="ORF">ABC228_01480</name>
</gene>
<feature type="domain" description="LysM" evidence="2">
    <location>
        <begin position="245"/>
        <end position="289"/>
    </location>
</feature>
<dbReference type="Proteomes" id="UP001444625">
    <property type="component" value="Unassembled WGS sequence"/>
</dbReference>
<evidence type="ECO:0000313" key="3">
    <source>
        <dbReference type="EMBL" id="MEN2765846.1"/>
    </source>
</evidence>
<sequence length="290" mass="33143">MAKRIDDAGHGGADPGAQANGIKEKVYTLEAAKYVNARLKELGIDSNMTRTSDVTLDQKDRTSKTSRYAKGISHHYNAGGGAGAEFIYSIYADGKFEDILIDEFKKAGYPVRCKFQRRYPNKSNWDYYYMHRETGKCRVTIVEYDFVDGPNAYKLKRKSYREGMYECVIKAICHEENVKYVAPGKKVDKPSNDVHVVRTGDTLWGIAKDNDTTVAVLKQLNGLEGELIHPGDQIKLPSSNPLKKEYYTIEKGDTLWYLENKFKLDHGDLQKLNRDLRPKYLRIGQRIRIK</sequence>
<dbReference type="SUPFAM" id="SSF53187">
    <property type="entry name" value="Zn-dependent exopeptidases"/>
    <property type="match status" value="1"/>
</dbReference>
<dbReference type="Pfam" id="PF01520">
    <property type="entry name" value="Amidase_3"/>
    <property type="match status" value="1"/>
</dbReference>
<name>A0ABU9XC52_9BACI</name>
<evidence type="ECO:0000313" key="4">
    <source>
        <dbReference type="Proteomes" id="UP001444625"/>
    </source>
</evidence>
<organism evidence="3 4">
    <name type="scientific">Ornithinibacillus xuwenensis</name>
    <dbReference type="NCBI Taxonomy" id="3144668"/>
    <lineage>
        <taxon>Bacteria</taxon>
        <taxon>Bacillati</taxon>
        <taxon>Bacillota</taxon>
        <taxon>Bacilli</taxon>
        <taxon>Bacillales</taxon>
        <taxon>Bacillaceae</taxon>
        <taxon>Ornithinibacillus</taxon>
    </lineage>
</organism>
<dbReference type="CDD" id="cd02696">
    <property type="entry name" value="MurNAc-LAA"/>
    <property type="match status" value="1"/>
</dbReference>
<dbReference type="PROSITE" id="PS51782">
    <property type="entry name" value="LYSM"/>
    <property type="match status" value="2"/>
</dbReference>
<dbReference type="RefSeq" id="WP_345823318.1">
    <property type="nucleotide sequence ID" value="NZ_JBDIML010000001.1"/>
</dbReference>